<dbReference type="Pfam" id="PF00575">
    <property type="entry name" value="S1"/>
    <property type="match status" value="1"/>
</dbReference>
<evidence type="ECO:0000313" key="3">
    <source>
        <dbReference type="Proteomes" id="UP001519292"/>
    </source>
</evidence>
<dbReference type="EMBL" id="JAGGLU010000002">
    <property type="protein sequence ID" value="MBP2057280.1"/>
    <property type="molecule type" value="Genomic_DNA"/>
</dbReference>
<dbReference type="InterPro" id="IPR012340">
    <property type="entry name" value="NA-bd_OB-fold"/>
</dbReference>
<dbReference type="SMART" id="SM00316">
    <property type="entry name" value="S1"/>
    <property type="match status" value="1"/>
</dbReference>
<sequence>MKFPVGLRINAEVNNVTKLGIFVTLPHHHHGLIHHKDFGERWNNMKDNFDKGQEVRVVVINNQNGKLALSLSHVNDPSLVDPTNQFNDNNKFAETLTKLVSQADKEIKQLQEKN</sequence>
<reference evidence="2 3" key="1">
    <citation type="submission" date="2021-03" db="EMBL/GenBank/DDBJ databases">
        <title>Genomic Encyclopedia of Type Strains, Phase IV (KMG-IV): sequencing the most valuable type-strain genomes for metagenomic binning, comparative biology and taxonomic classification.</title>
        <authorList>
            <person name="Goeker M."/>
        </authorList>
    </citation>
    <scope>NUCLEOTIDE SEQUENCE [LARGE SCALE GENOMIC DNA]</scope>
    <source>
        <strain evidence="2 3">DSM 101872</strain>
    </source>
</reference>
<dbReference type="InterPro" id="IPR003029">
    <property type="entry name" value="S1_domain"/>
</dbReference>
<dbReference type="Gene3D" id="2.40.50.140">
    <property type="entry name" value="Nucleic acid-binding proteins"/>
    <property type="match status" value="1"/>
</dbReference>
<dbReference type="SUPFAM" id="SSF50249">
    <property type="entry name" value="Nucleic acid-binding proteins"/>
    <property type="match status" value="1"/>
</dbReference>
<organism evidence="2 3">
    <name type="scientific">Lactobacillus colini</name>
    <dbReference type="NCBI Taxonomy" id="1819254"/>
    <lineage>
        <taxon>Bacteria</taxon>
        <taxon>Bacillati</taxon>
        <taxon>Bacillota</taxon>
        <taxon>Bacilli</taxon>
        <taxon>Lactobacillales</taxon>
        <taxon>Lactobacillaceae</taxon>
        <taxon>Lactobacillus</taxon>
    </lineage>
</organism>
<evidence type="ECO:0000313" key="2">
    <source>
        <dbReference type="EMBL" id="MBP2057280.1"/>
    </source>
</evidence>
<gene>
    <name evidence="2" type="ORF">J2Z60_000444</name>
</gene>
<dbReference type="PROSITE" id="PS50126">
    <property type="entry name" value="S1"/>
    <property type="match status" value="1"/>
</dbReference>
<name>A0ABS4MC62_9LACO</name>
<accession>A0ABS4MC62</accession>
<proteinExistence type="predicted"/>
<protein>
    <submittedName>
        <fullName evidence="2">RNA-binding protein with RPS1 domain</fullName>
    </submittedName>
</protein>
<dbReference type="RefSeq" id="WP_209685957.1">
    <property type="nucleotide sequence ID" value="NZ_JAGGLU010000002.1"/>
</dbReference>
<comment type="caution">
    <text evidence="2">The sequence shown here is derived from an EMBL/GenBank/DDBJ whole genome shotgun (WGS) entry which is preliminary data.</text>
</comment>
<feature type="domain" description="S1 motif" evidence="1">
    <location>
        <begin position="6"/>
        <end position="72"/>
    </location>
</feature>
<evidence type="ECO:0000259" key="1">
    <source>
        <dbReference type="PROSITE" id="PS50126"/>
    </source>
</evidence>
<keyword evidence="3" id="KW-1185">Reference proteome</keyword>
<dbReference type="Proteomes" id="UP001519292">
    <property type="component" value="Unassembled WGS sequence"/>
</dbReference>